<keyword evidence="2" id="KW-0805">Transcription regulation</keyword>
<evidence type="ECO:0000313" key="6">
    <source>
        <dbReference type="EMBL" id="HCL02863.1"/>
    </source>
</evidence>
<dbReference type="AlphaFoldDB" id="A0A3D2X8C4"/>
<feature type="domain" description="HTH merR-type" evidence="5">
    <location>
        <begin position="2"/>
        <end position="71"/>
    </location>
</feature>
<sequence>MKYKISELAKLLNVSTNTVRRYEGYGHIKSKRDLNNTYRYYNKGDLTRLMTVRSLRKYGFAHNDIIEMKDYNIQELIQQYKIQDQNMQNEIAYLTNLRHRLSDDLILLEKTNSIYQHLYIRDCIAYSYVLYQSGANLLLEENRTKKIHEYLYLAPEVQMVYIIRKEDIECDEIDINMGWAVKVSDLKQFNIEENEYTERYNTRKTLMSLEKLPVNIDKINKNTLNHEKAIFQEPFSYMRKHNLRLDGDLLGVKIATITENNEELEYILFNIPIAEND</sequence>
<dbReference type="GO" id="GO:0003677">
    <property type="term" value="F:DNA binding"/>
    <property type="evidence" value="ECO:0007669"/>
    <property type="project" value="UniProtKB-KW"/>
</dbReference>
<evidence type="ECO:0000259" key="5">
    <source>
        <dbReference type="PROSITE" id="PS50937"/>
    </source>
</evidence>
<proteinExistence type="predicted"/>
<evidence type="ECO:0000256" key="2">
    <source>
        <dbReference type="ARBA" id="ARBA00023015"/>
    </source>
</evidence>
<dbReference type="SMART" id="SM00422">
    <property type="entry name" value="HTH_MERR"/>
    <property type="match status" value="1"/>
</dbReference>
<dbReference type="CDD" id="cd00592">
    <property type="entry name" value="HTH_MerR-like"/>
    <property type="match status" value="1"/>
</dbReference>
<gene>
    <name evidence="6" type="ORF">DHW61_10715</name>
</gene>
<dbReference type="PANTHER" id="PTHR30204">
    <property type="entry name" value="REDOX-CYCLING DRUG-SENSING TRANSCRIPTIONAL ACTIVATOR SOXR"/>
    <property type="match status" value="1"/>
</dbReference>
<dbReference type="GO" id="GO:0003700">
    <property type="term" value="F:DNA-binding transcription factor activity"/>
    <property type="evidence" value="ECO:0007669"/>
    <property type="project" value="InterPro"/>
</dbReference>
<protein>
    <submittedName>
        <fullName evidence="6">MerR family transcriptional regulator</fullName>
    </submittedName>
</protein>
<dbReference type="InterPro" id="IPR009061">
    <property type="entry name" value="DNA-bd_dom_put_sf"/>
</dbReference>
<accession>A0A3D2X8C4</accession>
<name>A0A3D2X8C4_9FIRM</name>
<keyword evidence="1" id="KW-0678">Repressor</keyword>
<keyword evidence="4" id="KW-0804">Transcription</keyword>
<dbReference type="InterPro" id="IPR047057">
    <property type="entry name" value="MerR_fam"/>
</dbReference>
<evidence type="ECO:0000256" key="1">
    <source>
        <dbReference type="ARBA" id="ARBA00022491"/>
    </source>
</evidence>
<dbReference type="PANTHER" id="PTHR30204:SF69">
    <property type="entry name" value="MERR-FAMILY TRANSCRIPTIONAL REGULATOR"/>
    <property type="match status" value="1"/>
</dbReference>
<dbReference type="Proteomes" id="UP000262969">
    <property type="component" value="Unassembled WGS sequence"/>
</dbReference>
<dbReference type="InterPro" id="IPR000551">
    <property type="entry name" value="MerR-type_HTH_dom"/>
</dbReference>
<keyword evidence="3" id="KW-0238">DNA-binding</keyword>
<dbReference type="SUPFAM" id="SSF46955">
    <property type="entry name" value="Putative DNA-binding domain"/>
    <property type="match status" value="1"/>
</dbReference>
<comment type="caution">
    <text evidence="6">The sequence shown here is derived from an EMBL/GenBank/DDBJ whole genome shotgun (WGS) entry which is preliminary data.</text>
</comment>
<evidence type="ECO:0000256" key="4">
    <source>
        <dbReference type="ARBA" id="ARBA00023163"/>
    </source>
</evidence>
<evidence type="ECO:0000313" key="7">
    <source>
        <dbReference type="Proteomes" id="UP000262969"/>
    </source>
</evidence>
<dbReference type="PRINTS" id="PR00040">
    <property type="entry name" value="HTHMERR"/>
</dbReference>
<evidence type="ECO:0000256" key="3">
    <source>
        <dbReference type="ARBA" id="ARBA00023125"/>
    </source>
</evidence>
<dbReference type="Pfam" id="PF13411">
    <property type="entry name" value="MerR_1"/>
    <property type="match status" value="1"/>
</dbReference>
<dbReference type="Gene3D" id="1.10.1660.10">
    <property type="match status" value="1"/>
</dbReference>
<organism evidence="6 7">
    <name type="scientific">Lachnoclostridium phytofermentans</name>
    <dbReference type="NCBI Taxonomy" id="66219"/>
    <lineage>
        <taxon>Bacteria</taxon>
        <taxon>Bacillati</taxon>
        <taxon>Bacillota</taxon>
        <taxon>Clostridia</taxon>
        <taxon>Lachnospirales</taxon>
        <taxon>Lachnospiraceae</taxon>
    </lineage>
</organism>
<reference evidence="6 7" key="1">
    <citation type="journal article" date="2018" name="Nat. Biotechnol.">
        <title>A standardized bacterial taxonomy based on genome phylogeny substantially revises the tree of life.</title>
        <authorList>
            <person name="Parks D.H."/>
            <person name="Chuvochina M."/>
            <person name="Waite D.W."/>
            <person name="Rinke C."/>
            <person name="Skarshewski A."/>
            <person name="Chaumeil P.A."/>
            <person name="Hugenholtz P."/>
        </authorList>
    </citation>
    <scope>NUCLEOTIDE SEQUENCE [LARGE SCALE GENOMIC DNA]</scope>
    <source>
        <strain evidence="6">UBA11728</strain>
    </source>
</reference>
<dbReference type="PROSITE" id="PS50937">
    <property type="entry name" value="HTH_MERR_2"/>
    <property type="match status" value="1"/>
</dbReference>
<dbReference type="EMBL" id="DPVV01000356">
    <property type="protein sequence ID" value="HCL02863.1"/>
    <property type="molecule type" value="Genomic_DNA"/>
</dbReference>